<dbReference type="GO" id="GO:0032259">
    <property type="term" value="P:methylation"/>
    <property type="evidence" value="ECO:0007669"/>
    <property type="project" value="UniProtKB-KW"/>
</dbReference>
<dbReference type="InterPro" id="IPR053173">
    <property type="entry name" value="SAM-binding_MTase"/>
</dbReference>
<evidence type="ECO:0000259" key="2">
    <source>
        <dbReference type="Pfam" id="PF21320"/>
    </source>
</evidence>
<accession>A0ABT2H8J7</accession>
<reference evidence="3" key="1">
    <citation type="submission" date="2022-08" db="EMBL/GenBank/DDBJ databases">
        <authorList>
            <person name="Deng Y."/>
            <person name="Han X.-F."/>
            <person name="Zhang Y.-Q."/>
        </authorList>
    </citation>
    <scope>NUCLEOTIDE SEQUENCE</scope>
    <source>
        <strain evidence="3">CPCC 203386</strain>
    </source>
</reference>
<dbReference type="InterPro" id="IPR029063">
    <property type="entry name" value="SAM-dependent_MTases_sf"/>
</dbReference>
<dbReference type="GO" id="GO:0008168">
    <property type="term" value="F:methyltransferase activity"/>
    <property type="evidence" value="ECO:0007669"/>
    <property type="project" value="UniProtKB-KW"/>
</dbReference>
<dbReference type="CDD" id="cd02440">
    <property type="entry name" value="AdoMet_MTases"/>
    <property type="match status" value="1"/>
</dbReference>
<keyword evidence="3" id="KW-0808">Transferase</keyword>
<dbReference type="InterPro" id="IPR025714">
    <property type="entry name" value="Methyltranfer_dom"/>
</dbReference>
<dbReference type="PANTHER" id="PTHR45128">
    <property type="entry name" value="METHYLTRANSFERASE TYPE 11"/>
    <property type="match status" value="1"/>
</dbReference>
<dbReference type="EMBL" id="JANLCJ010000013">
    <property type="protein sequence ID" value="MCS5736264.1"/>
    <property type="molecule type" value="Genomic_DNA"/>
</dbReference>
<comment type="caution">
    <text evidence="3">The sequence shown here is derived from an EMBL/GenBank/DDBJ whole genome shotgun (WGS) entry which is preliminary data.</text>
</comment>
<evidence type="ECO:0000259" key="1">
    <source>
        <dbReference type="Pfam" id="PF13847"/>
    </source>
</evidence>
<dbReference type="SUPFAM" id="SSF53335">
    <property type="entry name" value="S-adenosyl-L-methionine-dependent methyltransferases"/>
    <property type="match status" value="1"/>
</dbReference>
<evidence type="ECO:0000313" key="3">
    <source>
        <dbReference type="EMBL" id="MCS5736264.1"/>
    </source>
</evidence>
<protein>
    <submittedName>
        <fullName evidence="3">Class I SAM-dependent methyltransferase</fullName>
    </submittedName>
</protein>
<feature type="domain" description="S-adenosylmethionine-dependent methyltransferase Rv2258c-like winged HTH" evidence="2">
    <location>
        <begin position="26"/>
        <end position="82"/>
    </location>
</feature>
<dbReference type="Pfam" id="PF21320">
    <property type="entry name" value="WHD_Rv2258c"/>
    <property type="match status" value="1"/>
</dbReference>
<dbReference type="RefSeq" id="WP_259542126.1">
    <property type="nucleotide sequence ID" value="NZ_JANLCJ010000013.1"/>
</dbReference>
<dbReference type="InterPro" id="IPR036390">
    <property type="entry name" value="WH_DNA-bd_sf"/>
</dbReference>
<gene>
    <name evidence="3" type="ORF">N1032_21225</name>
</gene>
<keyword evidence="4" id="KW-1185">Reference proteome</keyword>
<keyword evidence="3" id="KW-0489">Methyltransferase</keyword>
<name>A0ABT2H8J7_9MICO</name>
<sequence>MADDEVRQQEFGERLLDAMVASAELLTIELGRRLGLYQALAGGEPADAPALARRAGIAERYAREWLEQQAAAGILEVAPTAAADVGERAYHLPAAIEPLLLDPEHPAFLMGVPPLMQSIAATLPAVETAFREGGGVAYAAFGPELRYGIAALNRPGYTNDLRSWIEALPDVAERLAAGGTVLDAGSGVGWSTIALARAFPEARVIGVDLDAASVAEATANAAGAGVPTDRLRFETVDAAGYQPGTVDLVTVFEALHDMADPVGVLAGFRRALAPGGAVLVADEKVADEFVAPAGADERLQYAISVLHCLPATMAEKAAIDAAGGRGIANGTVLRAPTVRRWAREAGFDAVTELSVDHRFWRFYRLD</sequence>
<dbReference type="Gene3D" id="3.40.50.150">
    <property type="entry name" value="Vaccinia Virus protein VP39"/>
    <property type="match status" value="1"/>
</dbReference>
<dbReference type="Pfam" id="PF13847">
    <property type="entry name" value="Methyltransf_31"/>
    <property type="match status" value="1"/>
</dbReference>
<dbReference type="PANTHER" id="PTHR45128:SF2">
    <property type="entry name" value="METHYLTRANSFERASE DOMAIN-CONTAINING PROTEIN"/>
    <property type="match status" value="1"/>
</dbReference>
<organism evidence="3 4">
    <name type="scientific">Herbiconiux daphne</name>
    <dbReference type="NCBI Taxonomy" id="2970914"/>
    <lineage>
        <taxon>Bacteria</taxon>
        <taxon>Bacillati</taxon>
        <taxon>Actinomycetota</taxon>
        <taxon>Actinomycetes</taxon>
        <taxon>Micrococcales</taxon>
        <taxon>Microbacteriaceae</taxon>
        <taxon>Herbiconiux</taxon>
    </lineage>
</organism>
<dbReference type="Proteomes" id="UP001165586">
    <property type="component" value="Unassembled WGS sequence"/>
</dbReference>
<feature type="domain" description="Methyltransferase" evidence="1">
    <location>
        <begin position="177"/>
        <end position="292"/>
    </location>
</feature>
<dbReference type="InterPro" id="IPR048711">
    <property type="entry name" value="WHD_Rv2258c"/>
</dbReference>
<dbReference type="SUPFAM" id="SSF46785">
    <property type="entry name" value="Winged helix' DNA-binding domain"/>
    <property type="match status" value="1"/>
</dbReference>
<evidence type="ECO:0000313" key="4">
    <source>
        <dbReference type="Proteomes" id="UP001165586"/>
    </source>
</evidence>
<proteinExistence type="predicted"/>